<dbReference type="InterPro" id="IPR008984">
    <property type="entry name" value="SMAD_FHA_dom_sf"/>
</dbReference>
<dbReference type="Gene3D" id="6.10.250.1290">
    <property type="match status" value="1"/>
</dbReference>
<gene>
    <name evidence="3" type="ORF">CAPTEDRAFT_180917</name>
</gene>
<dbReference type="SMART" id="SM00240">
    <property type="entry name" value="FHA"/>
    <property type="match status" value="1"/>
</dbReference>
<dbReference type="STRING" id="283909.R7UF82"/>
<accession>R7UF82</accession>
<dbReference type="OrthoDB" id="4096268at2759"/>
<evidence type="ECO:0000313" key="4">
    <source>
        <dbReference type="EnsemblMetazoa" id="CapteP180917"/>
    </source>
</evidence>
<evidence type="ECO:0000256" key="1">
    <source>
        <dbReference type="SAM" id="MobiDB-lite"/>
    </source>
</evidence>
<sequence>MICLQEFENPISGTVFYFRAGKAQPGLHLDVLKDGKMVQKLMIDEKRCYFFGRNKQLCDFCIDHASCSRVHAALVWHKHLNRPFIIDLGSTHGTFIGTIRLDLKKPQQVPIDSELHFGASTRTYIIRERPQNMTVIDGERTEEGEGALLGLPETEGALDNLTEFNTAHNRRIATVGDIPDVPRNRKRRSQHVIFNDEEMIINPEDIDPSVGRFRNLISTTVIPKKKQRTDFQDTGPSATDSITKRIQGFPYAPGLYDEPESPHKAGSMAVKLGLKMPNLAPDLEVPEPVVPVPPPMKNVVVHEPIESSNPLEPRKKKYAKEAWPGKKPAHSLFG</sequence>
<proteinExistence type="predicted"/>
<evidence type="ECO:0000259" key="2">
    <source>
        <dbReference type="PROSITE" id="PS50006"/>
    </source>
</evidence>
<name>R7UF82_CAPTE</name>
<organism evidence="3">
    <name type="scientific">Capitella teleta</name>
    <name type="common">Polychaete worm</name>
    <dbReference type="NCBI Taxonomy" id="283909"/>
    <lineage>
        <taxon>Eukaryota</taxon>
        <taxon>Metazoa</taxon>
        <taxon>Spiralia</taxon>
        <taxon>Lophotrochozoa</taxon>
        <taxon>Annelida</taxon>
        <taxon>Polychaeta</taxon>
        <taxon>Sedentaria</taxon>
        <taxon>Scolecida</taxon>
        <taxon>Capitellidae</taxon>
        <taxon>Capitella</taxon>
    </lineage>
</organism>
<evidence type="ECO:0000313" key="3">
    <source>
        <dbReference type="EMBL" id="ELU05199.1"/>
    </source>
</evidence>
<dbReference type="InterPro" id="IPR000253">
    <property type="entry name" value="FHA_dom"/>
</dbReference>
<dbReference type="Proteomes" id="UP000014760">
    <property type="component" value="Unassembled WGS sequence"/>
</dbReference>
<dbReference type="PANTHER" id="PTHR23308">
    <property type="entry name" value="NUCLEAR INHIBITOR OF PROTEIN PHOSPHATASE-1"/>
    <property type="match status" value="1"/>
</dbReference>
<feature type="domain" description="FHA" evidence="2">
    <location>
        <begin position="49"/>
        <end position="101"/>
    </location>
</feature>
<protein>
    <recommendedName>
        <fullName evidence="2">FHA domain-containing protein</fullName>
    </recommendedName>
</protein>
<dbReference type="Gene3D" id="2.60.200.20">
    <property type="match status" value="1"/>
</dbReference>
<dbReference type="FunCoup" id="R7UF82">
    <property type="interactions" value="2379"/>
</dbReference>
<dbReference type="FunFam" id="2.60.200.20:FF:000019">
    <property type="entry name" value="Nuclear inhibitor of protein phosphatase"/>
    <property type="match status" value="1"/>
</dbReference>
<dbReference type="OMA" id="HREMPPP"/>
<evidence type="ECO:0000313" key="5">
    <source>
        <dbReference type="Proteomes" id="UP000014760"/>
    </source>
</evidence>
<feature type="region of interest" description="Disordered" evidence="1">
    <location>
        <begin position="303"/>
        <end position="334"/>
    </location>
</feature>
<reference evidence="3 5" key="2">
    <citation type="journal article" date="2013" name="Nature">
        <title>Insights into bilaterian evolution from three spiralian genomes.</title>
        <authorList>
            <person name="Simakov O."/>
            <person name="Marletaz F."/>
            <person name="Cho S.J."/>
            <person name="Edsinger-Gonzales E."/>
            <person name="Havlak P."/>
            <person name="Hellsten U."/>
            <person name="Kuo D.H."/>
            <person name="Larsson T."/>
            <person name="Lv J."/>
            <person name="Arendt D."/>
            <person name="Savage R."/>
            <person name="Osoegawa K."/>
            <person name="de Jong P."/>
            <person name="Grimwood J."/>
            <person name="Chapman J.A."/>
            <person name="Shapiro H."/>
            <person name="Aerts A."/>
            <person name="Otillar R.P."/>
            <person name="Terry A.Y."/>
            <person name="Boore J.L."/>
            <person name="Grigoriev I.V."/>
            <person name="Lindberg D.R."/>
            <person name="Seaver E.C."/>
            <person name="Weisblat D.A."/>
            <person name="Putnam N.H."/>
            <person name="Rokhsar D.S."/>
        </authorList>
    </citation>
    <scope>NUCLEOTIDE SEQUENCE</scope>
    <source>
        <strain evidence="3 5">I ESC-2004</strain>
    </source>
</reference>
<dbReference type="PROSITE" id="PS50006">
    <property type="entry name" value="FHA_DOMAIN"/>
    <property type="match status" value="1"/>
</dbReference>
<dbReference type="AlphaFoldDB" id="R7UF82"/>
<dbReference type="EMBL" id="KB301731">
    <property type="protein sequence ID" value="ELU05199.1"/>
    <property type="molecule type" value="Genomic_DNA"/>
</dbReference>
<dbReference type="InterPro" id="IPR050923">
    <property type="entry name" value="Cell_Proc_Reg/RNA_Proc"/>
</dbReference>
<dbReference type="EMBL" id="AMQN01007927">
    <property type="status" value="NOT_ANNOTATED_CDS"/>
    <property type="molecule type" value="Genomic_DNA"/>
</dbReference>
<reference evidence="5" key="1">
    <citation type="submission" date="2012-12" db="EMBL/GenBank/DDBJ databases">
        <authorList>
            <person name="Hellsten U."/>
            <person name="Grimwood J."/>
            <person name="Chapman J.A."/>
            <person name="Shapiro H."/>
            <person name="Aerts A."/>
            <person name="Otillar R.P."/>
            <person name="Terry A.Y."/>
            <person name="Boore J.L."/>
            <person name="Simakov O."/>
            <person name="Marletaz F."/>
            <person name="Cho S.-J."/>
            <person name="Edsinger-Gonzales E."/>
            <person name="Havlak P."/>
            <person name="Kuo D.-H."/>
            <person name="Larsson T."/>
            <person name="Lv J."/>
            <person name="Arendt D."/>
            <person name="Savage R."/>
            <person name="Osoegawa K."/>
            <person name="de Jong P."/>
            <person name="Lindberg D.R."/>
            <person name="Seaver E.C."/>
            <person name="Weisblat D.A."/>
            <person name="Putnam N.H."/>
            <person name="Grigoriev I.V."/>
            <person name="Rokhsar D.S."/>
        </authorList>
    </citation>
    <scope>NUCLEOTIDE SEQUENCE</scope>
    <source>
        <strain evidence="5">I ESC-2004</strain>
    </source>
</reference>
<dbReference type="Pfam" id="PF00498">
    <property type="entry name" value="FHA"/>
    <property type="match status" value="1"/>
</dbReference>
<dbReference type="CDD" id="cd22674">
    <property type="entry name" value="FHA_PPP1R8"/>
    <property type="match status" value="1"/>
</dbReference>
<dbReference type="SUPFAM" id="SSF49879">
    <property type="entry name" value="SMAD/FHA domain"/>
    <property type="match status" value="1"/>
</dbReference>
<reference evidence="4" key="3">
    <citation type="submission" date="2015-06" db="UniProtKB">
        <authorList>
            <consortium name="EnsemblMetazoa"/>
        </authorList>
    </citation>
    <scope>IDENTIFICATION</scope>
</reference>
<dbReference type="HOGENOM" id="CLU_069628_0_0_1"/>
<keyword evidence="5" id="KW-1185">Reference proteome</keyword>
<dbReference type="EnsemblMetazoa" id="CapteT180917">
    <property type="protein sequence ID" value="CapteP180917"/>
    <property type="gene ID" value="CapteG180917"/>
</dbReference>